<proteinExistence type="predicted"/>
<comment type="caution">
    <text evidence="3">The sequence shown here is derived from an EMBL/GenBank/DDBJ whole genome shotgun (WGS) entry which is preliminary data.</text>
</comment>
<evidence type="ECO:0008006" key="5">
    <source>
        <dbReference type="Google" id="ProtNLM"/>
    </source>
</evidence>
<dbReference type="RefSeq" id="WP_169381199.1">
    <property type="nucleotide sequence ID" value="NZ_JAAXLA010000015.1"/>
</dbReference>
<name>A0ABX1S861_9PSEU</name>
<keyword evidence="4" id="KW-1185">Reference proteome</keyword>
<dbReference type="Proteomes" id="UP000820669">
    <property type="component" value="Unassembled WGS sequence"/>
</dbReference>
<dbReference type="EMBL" id="JAAXLA010000015">
    <property type="protein sequence ID" value="NMH97749.1"/>
    <property type="molecule type" value="Genomic_DNA"/>
</dbReference>
<sequence length="204" mass="20850">MTFRRRTAVLACCAVALLAGCGGRPAGPPAATGAGASTSAPNPNAPEVNAAGDIPDTQVFVPYPAPDGSSAVSVPQGWARASDGTAVVFTDKFNSVRIESLPRGSAPTVASATADEVPAIQRSTAGFAPGDVSTVSRKAGQAVLITYTGASAPDPVTGKSVTEAVERYEFWRGGTEVVLTLSGPKGADNVDPWRTVTDSFRWSR</sequence>
<evidence type="ECO:0000256" key="1">
    <source>
        <dbReference type="SAM" id="MobiDB-lite"/>
    </source>
</evidence>
<gene>
    <name evidence="3" type="ORF">HF526_10565</name>
</gene>
<protein>
    <recommendedName>
        <fullName evidence="5">Lipoprotein LpqN</fullName>
    </recommendedName>
</protein>
<accession>A0ABX1S861</accession>
<keyword evidence="2" id="KW-0732">Signal</keyword>
<evidence type="ECO:0000256" key="2">
    <source>
        <dbReference type="SAM" id="SignalP"/>
    </source>
</evidence>
<feature type="compositionally biased region" description="Low complexity" evidence="1">
    <location>
        <begin position="29"/>
        <end position="51"/>
    </location>
</feature>
<feature type="signal peptide" evidence="2">
    <location>
        <begin position="1"/>
        <end position="26"/>
    </location>
</feature>
<feature type="region of interest" description="Disordered" evidence="1">
    <location>
        <begin position="26"/>
        <end position="51"/>
    </location>
</feature>
<feature type="chain" id="PRO_5046757485" description="Lipoprotein LpqN" evidence="2">
    <location>
        <begin position="27"/>
        <end position="204"/>
    </location>
</feature>
<organism evidence="3 4">
    <name type="scientific">Pseudonocardia acidicola</name>
    <dbReference type="NCBI Taxonomy" id="2724939"/>
    <lineage>
        <taxon>Bacteria</taxon>
        <taxon>Bacillati</taxon>
        <taxon>Actinomycetota</taxon>
        <taxon>Actinomycetes</taxon>
        <taxon>Pseudonocardiales</taxon>
        <taxon>Pseudonocardiaceae</taxon>
        <taxon>Pseudonocardia</taxon>
    </lineage>
</organism>
<evidence type="ECO:0000313" key="4">
    <source>
        <dbReference type="Proteomes" id="UP000820669"/>
    </source>
</evidence>
<evidence type="ECO:0000313" key="3">
    <source>
        <dbReference type="EMBL" id="NMH97749.1"/>
    </source>
</evidence>
<reference evidence="3 4" key="1">
    <citation type="submission" date="2020-04" db="EMBL/GenBank/DDBJ databases">
        <authorList>
            <person name="Klaysubun C."/>
            <person name="Duangmal K."/>
            <person name="Lipun K."/>
        </authorList>
    </citation>
    <scope>NUCLEOTIDE SEQUENCE [LARGE SCALE GENOMIC DNA]</scope>
    <source>
        <strain evidence="3 4">K10HN5</strain>
    </source>
</reference>
<dbReference type="PROSITE" id="PS51257">
    <property type="entry name" value="PROKAR_LIPOPROTEIN"/>
    <property type="match status" value="1"/>
</dbReference>